<protein>
    <recommendedName>
        <fullName evidence="3">Carbohydrate kinase PfkB domain-containing protein</fullName>
    </recommendedName>
</protein>
<keyword evidence="2" id="KW-1185">Reference proteome</keyword>
<dbReference type="Proteomes" id="UP001324993">
    <property type="component" value="Chromosome"/>
</dbReference>
<dbReference type="EMBL" id="CP138858">
    <property type="protein sequence ID" value="WPJ95820.1"/>
    <property type="molecule type" value="Genomic_DNA"/>
</dbReference>
<reference evidence="1 2" key="1">
    <citation type="submission" date="2023-11" db="EMBL/GenBank/DDBJ databases">
        <title>Coraliomargarita sp. nov., isolated from marine algae.</title>
        <authorList>
            <person name="Lee J.K."/>
            <person name="Baek J.H."/>
            <person name="Kim J.M."/>
            <person name="Choi D.G."/>
            <person name="Jeon C.O."/>
        </authorList>
    </citation>
    <scope>NUCLEOTIDE SEQUENCE [LARGE SCALE GENOMIC DNA]</scope>
    <source>
        <strain evidence="1 2">J2-16</strain>
    </source>
</reference>
<evidence type="ECO:0008006" key="3">
    <source>
        <dbReference type="Google" id="ProtNLM"/>
    </source>
</evidence>
<evidence type="ECO:0000313" key="1">
    <source>
        <dbReference type="EMBL" id="WPJ95820.1"/>
    </source>
</evidence>
<organism evidence="1 2">
    <name type="scientific">Coraliomargarita algicola</name>
    <dbReference type="NCBI Taxonomy" id="3092156"/>
    <lineage>
        <taxon>Bacteria</taxon>
        <taxon>Pseudomonadati</taxon>
        <taxon>Verrucomicrobiota</taxon>
        <taxon>Opitutia</taxon>
        <taxon>Puniceicoccales</taxon>
        <taxon>Coraliomargaritaceae</taxon>
        <taxon>Coraliomargarita</taxon>
    </lineage>
</organism>
<dbReference type="Gene3D" id="3.40.1190.20">
    <property type="match status" value="1"/>
</dbReference>
<evidence type="ECO:0000313" key="2">
    <source>
        <dbReference type="Proteomes" id="UP001324993"/>
    </source>
</evidence>
<dbReference type="SUPFAM" id="SSF53613">
    <property type="entry name" value="Ribokinase-like"/>
    <property type="match status" value="1"/>
</dbReference>
<accession>A0ABZ0RHZ5</accession>
<proteinExistence type="predicted"/>
<sequence length="385" mass="41538">MSSETRIYSTISELSSELPGIRDRLKTGSSHKPQGIAGFDGFIDTFIRMEQPATMAELGPKIAAAAGIAASYSVHHNGDKFGGNGPLLTAALHGIHDSQIDLTYIGAMGRDAILPIFEDALASKTTRLFSLAEPAHSDCLEFEDGKVMLCDMRSCSEITWERLLLTVGADELDQLLKDSDFIAAVNWGKLPNVGEIWNQIASRLSKLGVKKKKLPFFMDLAEFEQRPREDLERLLLDLPAITAQCHTLLSFNLKEAWQMGAYLGGDFNGQKAPESVAALATFLKERIEVDRIVIHPNDGAACASAQGTVYVPGPVVKTPLISTGAGDHFGAGCLSGALLELDDLGILLAGVCCSGYFVRTGESPSFAQIDSLLELWQAGDLPERL</sequence>
<dbReference type="InterPro" id="IPR029056">
    <property type="entry name" value="Ribokinase-like"/>
</dbReference>
<name>A0ABZ0RHZ5_9BACT</name>
<dbReference type="RefSeq" id="WP_319832697.1">
    <property type="nucleotide sequence ID" value="NZ_CP138858.1"/>
</dbReference>
<dbReference type="Pfam" id="PF25270">
    <property type="entry name" value="Khk"/>
    <property type="match status" value="1"/>
</dbReference>
<dbReference type="InterPro" id="IPR057621">
    <property type="entry name" value="Khk_prokaryotic"/>
</dbReference>
<gene>
    <name evidence="1" type="ORF">SH580_20585</name>
</gene>